<keyword evidence="6 11" id="KW-0808">Transferase</keyword>
<comment type="catalytic activity">
    <reaction evidence="9 11">
        <text>4-(phosphooxy)-L-threonine + 2-oxoglutarate = (R)-3-hydroxy-2-oxo-4-phosphooxybutanoate + L-glutamate</text>
        <dbReference type="Rhea" id="RHEA:16573"/>
        <dbReference type="ChEBI" id="CHEBI:16810"/>
        <dbReference type="ChEBI" id="CHEBI:29985"/>
        <dbReference type="ChEBI" id="CHEBI:58452"/>
        <dbReference type="ChEBI" id="CHEBI:58538"/>
        <dbReference type="EC" id="2.6.1.52"/>
    </reaction>
</comment>
<gene>
    <name evidence="11" type="primary">serC</name>
    <name evidence="13" type="ORF">SAMN02745114_00766</name>
</gene>
<comment type="subcellular location">
    <subcellularLocation>
        <location evidence="11">Cytoplasm</location>
    </subcellularLocation>
</comment>
<comment type="subunit">
    <text evidence="11">Homodimer.</text>
</comment>
<dbReference type="AlphaFoldDB" id="A0A1T4L564"/>
<dbReference type="PANTHER" id="PTHR43247:SF1">
    <property type="entry name" value="PHOSPHOSERINE AMINOTRANSFERASE"/>
    <property type="match status" value="1"/>
</dbReference>
<comment type="caution">
    <text evidence="11">Lacks conserved residue(s) required for the propagation of feature annotation.</text>
</comment>
<evidence type="ECO:0000256" key="1">
    <source>
        <dbReference type="ARBA" id="ARBA00003483"/>
    </source>
</evidence>
<keyword evidence="8 11" id="KW-0718">Serine biosynthesis</keyword>
<feature type="binding site" evidence="11">
    <location>
        <position position="152"/>
    </location>
    <ligand>
        <name>pyridoxal 5'-phosphate</name>
        <dbReference type="ChEBI" id="CHEBI:597326"/>
    </ligand>
</feature>
<evidence type="ECO:0000256" key="7">
    <source>
        <dbReference type="ARBA" id="ARBA00022898"/>
    </source>
</evidence>
<proteinExistence type="inferred from homology"/>
<comment type="function">
    <text evidence="1 11">Catalyzes the reversible conversion of 3-phosphohydroxypyruvate to phosphoserine and of 3-hydroxy-2-oxo-4-phosphonooxybutanoate to phosphohydroxythreonine.</text>
</comment>
<dbReference type="OrthoDB" id="9809412at2"/>
<feature type="binding site" evidence="11">
    <location>
        <begin position="76"/>
        <end position="77"/>
    </location>
    <ligand>
        <name>pyridoxal 5'-phosphate</name>
        <dbReference type="ChEBI" id="CHEBI:597326"/>
    </ligand>
</feature>
<feature type="binding site" evidence="11">
    <location>
        <position position="42"/>
    </location>
    <ligand>
        <name>L-glutamate</name>
        <dbReference type="ChEBI" id="CHEBI:29985"/>
    </ligand>
</feature>
<dbReference type="InterPro" id="IPR015424">
    <property type="entry name" value="PyrdxlP-dep_Trfase"/>
</dbReference>
<evidence type="ECO:0000256" key="6">
    <source>
        <dbReference type="ARBA" id="ARBA00022679"/>
    </source>
</evidence>
<evidence type="ECO:0000313" key="14">
    <source>
        <dbReference type="Proteomes" id="UP000190657"/>
    </source>
</evidence>
<feature type="modified residue" description="N6-(pyridoxal phosphate)lysine" evidence="11">
    <location>
        <position position="196"/>
    </location>
</feature>
<evidence type="ECO:0000259" key="12">
    <source>
        <dbReference type="Pfam" id="PF00266"/>
    </source>
</evidence>
<evidence type="ECO:0000256" key="5">
    <source>
        <dbReference type="ARBA" id="ARBA00022605"/>
    </source>
</evidence>
<evidence type="ECO:0000256" key="8">
    <source>
        <dbReference type="ARBA" id="ARBA00023299"/>
    </source>
</evidence>
<evidence type="ECO:0000256" key="2">
    <source>
        <dbReference type="ARBA" id="ARBA00005099"/>
    </source>
</evidence>
<dbReference type="InterPro" id="IPR000192">
    <property type="entry name" value="Aminotrans_V_dom"/>
</dbReference>
<dbReference type="InterPro" id="IPR015421">
    <property type="entry name" value="PyrdxlP-dep_Trfase_major"/>
</dbReference>
<dbReference type="InterPro" id="IPR015422">
    <property type="entry name" value="PyrdxlP-dep_Trfase_small"/>
</dbReference>
<dbReference type="InterPro" id="IPR022278">
    <property type="entry name" value="Pser_aminoTfrase"/>
</dbReference>
<dbReference type="PANTHER" id="PTHR43247">
    <property type="entry name" value="PHOSPHOSERINE AMINOTRANSFERASE"/>
    <property type="match status" value="1"/>
</dbReference>
<dbReference type="Proteomes" id="UP000190657">
    <property type="component" value="Unassembled WGS sequence"/>
</dbReference>
<comment type="cofactor">
    <cofactor evidence="11">
        <name>pyridoxal 5'-phosphate</name>
        <dbReference type="ChEBI" id="CHEBI:597326"/>
    </cofactor>
    <text evidence="11">Binds 1 pyridoxal phosphate per subunit.</text>
</comment>
<evidence type="ECO:0000256" key="11">
    <source>
        <dbReference type="HAMAP-Rule" id="MF_00160"/>
    </source>
</evidence>
<dbReference type="SUPFAM" id="SSF53383">
    <property type="entry name" value="PLP-dependent transferases"/>
    <property type="match status" value="1"/>
</dbReference>
<comment type="catalytic activity">
    <reaction evidence="10 11">
        <text>O-phospho-L-serine + 2-oxoglutarate = 3-phosphooxypyruvate + L-glutamate</text>
        <dbReference type="Rhea" id="RHEA:14329"/>
        <dbReference type="ChEBI" id="CHEBI:16810"/>
        <dbReference type="ChEBI" id="CHEBI:18110"/>
        <dbReference type="ChEBI" id="CHEBI:29985"/>
        <dbReference type="ChEBI" id="CHEBI:57524"/>
        <dbReference type="EC" id="2.6.1.52"/>
    </reaction>
</comment>
<evidence type="ECO:0000313" key="13">
    <source>
        <dbReference type="EMBL" id="SJZ49814.1"/>
    </source>
</evidence>
<dbReference type="EC" id="2.6.1.52" evidence="11"/>
<feature type="binding site" evidence="11">
    <location>
        <position position="102"/>
    </location>
    <ligand>
        <name>pyridoxal 5'-phosphate</name>
        <dbReference type="ChEBI" id="CHEBI:597326"/>
    </ligand>
</feature>
<feature type="binding site" evidence="11">
    <location>
        <position position="172"/>
    </location>
    <ligand>
        <name>pyridoxal 5'-phosphate</name>
        <dbReference type="ChEBI" id="CHEBI:597326"/>
    </ligand>
</feature>
<evidence type="ECO:0000256" key="4">
    <source>
        <dbReference type="ARBA" id="ARBA00022576"/>
    </source>
</evidence>
<dbReference type="NCBIfam" id="TIGR01364">
    <property type="entry name" value="serC_1"/>
    <property type="match status" value="1"/>
</dbReference>
<dbReference type="FunFam" id="3.40.640.10:FF:000010">
    <property type="entry name" value="Phosphoserine aminotransferase"/>
    <property type="match status" value="1"/>
</dbReference>
<dbReference type="Gene3D" id="3.90.1150.10">
    <property type="entry name" value="Aspartate Aminotransferase, domain 1"/>
    <property type="match status" value="1"/>
</dbReference>
<dbReference type="PIRSF" id="PIRSF000525">
    <property type="entry name" value="SerC"/>
    <property type="match status" value="1"/>
</dbReference>
<keyword evidence="11" id="KW-0963">Cytoplasm</keyword>
<comment type="pathway">
    <text evidence="2 11">Amino-acid biosynthesis; L-serine biosynthesis; L-serine from 3-phospho-D-glycerate: step 2/3.</text>
</comment>
<keyword evidence="5 11" id="KW-0028">Amino-acid biosynthesis</keyword>
<dbReference type="GO" id="GO:0030170">
    <property type="term" value="F:pyridoxal phosphate binding"/>
    <property type="evidence" value="ECO:0007669"/>
    <property type="project" value="UniProtKB-UniRule"/>
</dbReference>
<dbReference type="FunFam" id="3.90.1150.10:FF:000006">
    <property type="entry name" value="Phosphoserine aminotransferase"/>
    <property type="match status" value="1"/>
</dbReference>
<sequence length="361" mass="40272">MSRVYNFSAGPSTLPESVLQKAGAEIMDYHGSGQSVMEMSHRSKWFDDIIKEAEKLMRELYKVPDNYKVLFLQGGASAQFSAIPLNFMNGSGKADYIITGQWAKKAFQEAQKYGDVVAAASSADKTFTYIPKTKPEDFRDDADYVYICMNNTIYGTVYKELPPVGDKVLIADVSSCALSEPLDISKFGVVYFGAQKNVAPAGLVVVIVREDLLGNARDICPVMMNYKIQADADSLYNTPPCWTIYICKLVLDWIKEEFGSLEAMKAHNEKKAAILYNFLDNSKMFHGTVVPEDRSLMNVPFVTDSEELNAKFIKEATEAGFVNLKGHRTVGGMRASIYNAMPIEGVEKLVEFMAEFEKENM</sequence>
<organism evidence="13 14">
    <name type="scientific">Eubacterium coprostanoligenes</name>
    <dbReference type="NCBI Taxonomy" id="290054"/>
    <lineage>
        <taxon>Bacteria</taxon>
        <taxon>Bacillati</taxon>
        <taxon>Bacillota</taxon>
        <taxon>Clostridia</taxon>
        <taxon>Eubacteriales</taxon>
        <taxon>Eubacteriaceae</taxon>
        <taxon>Eubacterium</taxon>
    </lineage>
</organism>
<protein>
    <recommendedName>
        <fullName evidence="11">Phosphoserine aminotransferase</fullName>
        <ecNumber evidence="11">2.6.1.52</ecNumber>
    </recommendedName>
    <alternativeName>
        <fullName evidence="11">Phosphohydroxythreonine aminotransferase</fullName>
        <shortName evidence="11">PSAT</shortName>
    </alternativeName>
</protein>
<dbReference type="HAMAP" id="MF_00160">
    <property type="entry name" value="SerC_aminotrans_5"/>
    <property type="match status" value="1"/>
</dbReference>
<feature type="binding site" evidence="11">
    <location>
        <begin position="237"/>
        <end position="238"/>
    </location>
    <ligand>
        <name>pyridoxal 5'-phosphate</name>
        <dbReference type="ChEBI" id="CHEBI:597326"/>
    </ligand>
</feature>
<name>A0A1T4L564_9FIRM</name>
<evidence type="ECO:0000256" key="3">
    <source>
        <dbReference type="ARBA" id="ARBA00006904"/>
    </source>
</evidence>
<feature type="binding site" evidence="11">
    <location>
        <position position="195"/>
    </location>
    <ligand>
        <name>pyridoxal 5'-phosphate</name>
        <dbReference type="ChEBI" id="CHEBI:597326"/>
    </ligand>
</feature>
<dbReference type="Pfam" id="PF00266">
    <property type="entry name" value="Aminotran_5"/>
    <property type="match status" value="1"/>
</dbReference>
<dbReference type="UniPathway" id="UPA00135">
    <property type="reaction ID" value="UER00197"/>
</dbReference>
<keyword evidence="4 11" id="KW-0032">Aminotransferase</keyword>
<keyword evidence="14" id="KW-1185">Reference proteome</keyword>
<evidence type="ECO:0000256" key="9">
    <source>
        <dbReference type="ARBA" id="ARBA00047630"/>
    </source>
</evidence>
<dbReference type="Gene3D" id="3.40.640.10">
    <property type="entry name" value="Type I PLP-dependent aspartate aminotransferase-like (Major domain)"/>
    <property type="match status" value="1"/>
</dbReference>
<dbReference type="RefSeq" id="WP_078768253.1">
    <property type="nucleotide sequence ID" value="NZ_FUWW01000006.1"/>
</dbReference>
<reference evidence="13 14" key="1">
    <citation type="submission" date="2017-02" db="EMBL/GenBank/DDBJ databases">
        <authorList>
            <person name="Peterson S.W."/>
        </authorList>
    </citation>
    <scope>NUCLEOTIDE SEQUENCE [LARGE SCALE GENOMIC DNA]</scope>
    <source>
        <strain evidence="13 14">ATCC 51222</strain>
    </source>
</reference>
<dbReference type="EMBL" id="FUWW01000006">
    <property type="protein sequence ID" value="SJZ49814.1"/>
    <property type="molecule type" value="Genomic_DNA"/>
</dbReference>
<dbReference type="GO" id="GO:0004648">
    <property type="term" value="F:O-phospho-L-serine:2-oxoglutarate aminotransferase activity"/>
    <property type="evidence" value="ECO:0007669"/>
    <property type="project" value="UniProtKB-UniRule"/>
</dbReference>
<dbReference type="NCBIfam" id="NF003764">
    <property type="entry name" value="PRK05355.1"/>
    <property type="match status" value="1"/>
</dbReference>
<feature type="domain" description="Aminotransferase class V" evidence="12">
    <location>
        <begin position="4"/>
        <end position="349"/>
    </location>
</feature>
<accession>A0A1T4L564</accession>
<dbReference type="STRING" id="290054.SAMN02745114_00766"/>
<evidence type="ECO:0000256" key="10">
    <source>
        <dbReference type="ARBA" id="ARBA00049007"/>
    </source>
</evidence>
<dbReference type="GO" id="GO:0005737">
    <property type="term" value="C:cytoplasm"/>
    <property type="evidence" value="ECO:0007669"/>
    <property type="project" value="UniProtKB-SubCell"/>
</dbReference>
<dbReference type="GO" id="GO:0006564">
    <property type="term" value="P:L-serine biosynthetic process"/>
    <property type="evidence" value="ECO:0007669"/>
    <property type="project" value="UniProtKB-UniRule"/>
</dbReference>
<comment type="similarity">
    <text evidence="3 11">Belongs to the class-V pyridoxal-phosphate-dependent aminotransferase family. SerC subfamily.</text>
</comment>
<keyword evidence="7 11" id="KW-0663">Pyridoxal phosphate</keyword>